<keyword evidence="10" id="KW-1185">Reference proteome</keyword>
<dbReference type="OrthoDB" id="9786431at2"/>
<dbReference type="STRING" id="440168.SAMN04487974_1137"/>
<evidence type="ECO:0000313" key="10">
    <source>
        <dbReference type="Proteomes" id="UP000199495"/>
    </source>
</evidence>
<sequence precursor="true">MHNRLFRTAIALITALAVVAAPLGASAAPARIKDIVDIEGVRDNQLVGYGLVVGLNGSGDSLNNTPFTRQSLTAMLERMGVNTRGETLRTANVAAVMVTANLPPFATQGTRIDVSVAALGDATSLQGGTLLVTPLLGADGEAYAIAQGSVTVNGFTAQGDAATVVSGVPTTGQVSSGGLVEREINFTLAAQHSVRLSLKNPDLTTSRRIALAINDLIGIPVAIPSDPANVRLSLPEHFNGNIVDLLTDIEQLVIQTDQQARIVINENSGIIVIGRDVRVSTVAIAHANLTITISENPTIVQPEPLSFGETAVEPRTQIDVMEDGTQLAVVPESISLQELVDGLNALGISPRDLIAILQTIKASGALQAEIEVI</sequence>
<evidence type="ECO:0000256" key="1">
    <source>
        <dbReference type="ARBA" id="ARBA00002591"/>
    </source>
</evidence>
<keyword evidence="5" id="KW-0574">Periplasm</keyword>
<keyword evidence="9" id="KW-0282">Flagellum</keyword>
<dbReference type="Pfam" id="PF02119">
    <property type="entry name" value="FlgI"/>
    <property type="match status" value="1"/>
</dbReference>
<dbReference type="AlphaFoldDB" id="A0A1G7YA31"/>
<evidence type="ECO:0000256" key="4">
    <source>
        <dbReference type="ARBA" id="ARBA00022729"/>
    </source>
</evidence>
<comment type="subunit">
    <text evidence="8">The basal body constitutes a major portion of the flagellar organelle and consists of four rings (L,P,S, and M) mounted on a central rod.</text>
</comment>
<reference evidence="9 10" key="1">
    <citation type="submission" date="2016-10" db="EMBL/GenBank/DDBJ databases">
        <authorList>
            <person name="de Groot N.N."/>
        </authorList>
    </citation>
    <scope>NUCLEOTIDE SEQUENCE [LARGE SCALE GENOMIC DNA]</scope>
    <source>
        <strain evidence="9 10">CGMCC 1.10267</strain>
    </source>
</reference>
<dbReference type="NCBIfam" id="NF003676">
    <property type="entry name" value="PRK05303.1"/>
    <property type="match status" value="1"/>
</dbReference>
<proteinExistence type="inferred from homology"/>
<evidence type="ECO:0000256" key="2">
    <source>
        <dbReference type="ARBA" id="ARBA00004117"/>
    </source>
</evidence>
<dbReference type="Proteomes" id="UP000199495">
    <property type="component" value="Unassembled WGS sequence"/>
</dbReference>
<gene>
    <name evidence="8" type="primary">flgI</name>
    <name evidence="9" type="ORF">SAMN04487974_1137</name>
</gene>
<protein>
    <recommendedName>
        <fullName evidence="3 8">Flagellar P-ring protein</fullName>
    </recommendedName>
    <alternativeName>
        <fullName evidence="7 8">Basal body P-ring protein</fullName>
    </alternativeName>
</protein>
<evidence type="ECO:0000256" key="5">
    <source>
        <dbReference type="ARBA" id="ARBA00022764"/>
    </source>
</evidence>
<keyword evidence="9" id="KW-0966">Cell projection</keyword>
<dbReference type="GO" id="GO:0030288">
    <property type="term" value="C:outer membrane-bounded periplasmic space"/>
    <property type="evidence" value="ECO:0007669"/>
    <property type="project" value="InterPro"/>
</dbReference>
<dbReference type="PANTHER" id="PTHR30381:SF0">
    <property type="entry name" value="FLAGELLAR P-RING PROTEIN"/>
    <property type="match status" value="1"/>
</dbReference>
<dbReference type="RefSeq" id="WP_090597715.1">
    <property type="nucleotide sequence ID" value="NZ_FNCS01000013.1"/>
</dbReference>
<comment type="similarity">
    <text evidence="8">Belongs to the FlgI family.</text>
</comment>
<dbReference type="GO" id="GO:0005198">
    <property type="term" value="F:structural molecule activity"/>
    <property type="evidence" value="ECO:0007669"/>
    <property type="project" value="InterPro"/>
</dbReference>
<evidence type="ECO:0000256" key="3">
    <source>
        <dbReference type="ARBA" id="ARBA00019515"/>
    </source>
</evidence>
<evidence type="ECO:0000256" key="7">
    <source>
        <dbReference type="ARBA" id="ARBA00032344"/>
    </source>
</evidence>
<evidence type="ECO:0000256" key="8">
    <source>
        <dbReference type="HAMAP-Rule" id="MF_00416"/>
    </source>
</evidence>
<comment type="function">
    <text evidence="1 8">Assembles around the rod to form the L-ring and probably protects the motor/basal body from shearing forces during rotation.</text>
</comment>
<organism evidence="9 10">
    <name type="scientific">Pelagibacterium luteolum</name>
    <dbReference type="NCBI Taxonomy" id="440168"/>
    <lineage>
        <taxon>Bacteria</taxon>
        <taxon>Pseudomonadati</taxon>
        <taxon>Pseudomonadota</taxon>
        <taxon>Alphaproteobacteria</taxon>
        <taxon>Hyphomicrobiales</taxon>
        <taxon>Devosiaceae</taxon>
        <taxon>Pelagibacterium</taxon>
    </lineage>
</organism>
<dbReference type="EMBL" id="FNCS01000013">
    <property type="protein sequence ID" value="SDG93285.1"/>
    <property type="molecule type" value="Genomic_DNA"/>
</dbReference>
<dbReference type="InterPro" id="IPR001782">
    <property type="entry name" value="Flag_FlgI"/>
</dbReference>
<dbReference type="GO" id="GO:0009428">
    <property type="term" value="C:bacterial-type flagellum basal body, distal rod, P ring"/>
    <property type="evidence" value="ECO:0007669"/>
    <property type="project" value="InterPro"/>
</dbReference>
<evidence type="ECO:0000313" key="9">
    <source>
        <dbReference type="EMBL" id="SDG93285.1"/>
    </source>
</evidence>
<keyword evidence="9" id="KW-0969">Cilium</keyword>
<dbReference type="PRINTS" id="PR01010">
    <property type="entry name" value="FLGPRINGFLGI"/>
</dbReference>
<feature type="chain" id="PRO_5011802851" description="Flagellar P-ring protein" evidence="8">
    <location>
        <begin position="28"/>
        <end position="373"/>
    </location>
</feature>
<feature type="signal peptide" evidence="8">
    <location>
        <begin position="1"/>
        <end position="27"/>
    </location>
</feature>
<accession>A0A1G7YA31</accession>
<evidence type="ECO:0000256" key="6">
    <source>
        <dbReference type="ARBA" id="ARBA00023143"/>
    </source>
</evidence>
<dbReference type="PANTHER" id="PTHR30381">
    <property type="entry name" value="FLAGELLAR P-RING PERIPLASMIC PROTEIN FLGI"/>
    <property type="match status" value="1"/>
</dbReference>
<name>A0A1G7YA31_9HYPH</name>
<keyword evidence="4 8" id="KW-0732">Signal</keyword>
<keyword evidence="6 8" id="KW-0975">Bacterial flagellum</keyword>
<dbReference type="GO" id="GO:0071973">
    <property type="term" value="P:bacterial-type flagellum-dependent cell motility"/>
    <property type="evidence" value="ECO:0007669"/>
    <property type="project" value="InterPro"/>
</dbReference>
<comment type="subcellular location">
    <subcellularLocation>
        <location evidence="2 8">Bacterial flagellum basal body</location>
    </subcellularLocation>
</comment>
<dbReference type="HAMAP" id="MF_00416">
    <property type="entry name" value="FlgI"/>
    <property type="match status" value="1"/>
</dbReference>